<dbReference type="Proteomes" id="UP000262325">
    <property type="component" value="Unassembled WGS sequence"/>
</dbReference>
<reference evidence="2 3" key="1">
    <citation type="journal article" date="2018" name="Nat. Biotechnol.">
        <title>A standardized bacterial taxonomy based on genome phylogeny substantially revises the tree of life.</title>
        <authorList>
            <person name="Parks D.H."/>
            <person name="Chuvochina M."/>
            <person name="Waite D.W."/>
            <person name="Rinke C."/>
            <person name="Skarshewski A."/>
            <person name="Chaumeil P.A."/>
            <person name="Hugenholtz P."/>
        </authorList>
    </citation>
    <scope>NUCLEOTIDE SEQUENCE [LARGE SCALE GENOMIC DNA]</scope>
    <source>
        <strain evidence="2">UBA8672</strain>
    </source>
</reference>
<comment type="caution">
    <text evidence="2">The sequence shown here is derived from an EMBL/GenBank/DDBJ whole genome shotgun (WGS) entry which is preliminary data.</text>
</comment>
<evidence type="ECO:0000313" key="2">
    <source>
        <dbReference type="EMBL" id="HCW93521.1"/>
    </source>
</evidence>
<evidence type="ECO:0000259" key="1">
    <source>
        <dbReference type="SMART" id="SM00849"/>
    </source>
</evidence>
<feature type="domain" description="Metallo-beta-lactamase" evidence="1">
    <location>
        <begin position="16"/>
        <end position="222"/>
    </location>
</feature>
<dbReference type="EMBL" id="DPPF01000155">
    <property type="protein sequence ID" value="HCW93521.1"/>
    <property type="molecule type" value="Genomic_DNA"/>
</dbReference>
<dbReference type="SMART" id="SM00849">
    <property type="entry name" value="Lactamase_B"/>
    <property type="match status" value="1"/>
</dbReference>
<sequence length="298" mass="35216">MRIRKHTLQTPYPVGPVHFYTYETDRYILIFDTGPRTEEAAKYVEELFDNKKQKFLFITHCHVDHYGMLDFFERRDDTEIFISKYDLFKFDKVDERLEKLKRLLAGEGFPEDIISSVEGSLRYFKYSVPFPKRYNVLEENSNYVSELGIAFERCPGHSQSDILYKINGNAVSGDIILRNIFQTPLLDMDFYDTDKRFKNYDAYINTAMKLKSMKNYNFLPGHRDYIDSVDERLRFYVSKVKDRAAFLEKMCSECTVYEVVKKLVNDVTENPFSTYIKASETFFIKDYLSSPSKLDSII</sequence>
<accession>A0A3D5QCF7</accession>
<evidence type="ECO:0000313" key="3">
    <source>
        <dbReference type="Proteomes" id="UP000262325"/>
    </source>
</evidence>
<dbReference type="AlphaFoldDB" id="A0A3D5QCF7"/>
<dbReference type="PANTHER" id="PTHR23131">
    <property type="entry name" value="ENDORIBONUCLEASE LACTB2"/>
    <property type="match status" value="1"/>
</dbReference>
<protein>
    <submittedName>
        <fullName evidence="2">MBL fold metallo-hydrolase</fullName>
    </submittedName>
</protein>
<dbReference type="Pfam" id="PF00753">
    <property type="entry name" value="Lactamase_B"/>
    <property type="match status" value="1"/>
</dbReference>
<name>A0A3D5QCF7_FLESI</name>
<dbReference type="InterPro" id="IPR036866">
    <property type="entry name" value="RibonucZ/Hydroxyglut_hydro"/>
</dbReference>
<keyword evidence="2" id="KW-0378">Hydrolase</keyword>
<dbReference type="InterPro" id="IPR050662">
    <property type="entry name" value="Sec-metab_biosynth-thioest"/>
</dbReference>
<dbReference type="Gene3D" id="3.60.15.10">
    <property type="entry name" value="Ribonuclease Z/Hydroxyacylglutathione hydrolase-like"/>
    <property type="match status" value="1"/>
</dbReference>
<organism evidence="2 3">
    <name type="scientific">Flexistipes sinusarabici</name>
    <dbReference type="NCBI Taxonomy" id="2352"/>
    <lineage>
        <taxon>Bacteria</taxon>
        <taxon>Pseudomonadati</taxon>
        <taxon>Deferribacterota</taxon>
        <taxon>Deferribacteres</taxon>
        <taxon>Deferribacterales</taxon>
        <taxon>Flexistipitaceae</taxon>
        <taxon>Flexistipes</taxon>
    </lineage>
</organism>
<gene>
    <name evidence="2" type="ORF">DHM44_07545</name>
</gene>
<proteinExistence type="predicted"/>
<dbReference type="InterPro" id="IPR001279">
    <property type="entry name" value="Metallo-B-lactamas"/>
</dbReference>
<dbReference type="SUPFAM" id="SSF56281">
    <property type="entry name" value="Metallo-hydrolase/oxidoreductase"/>
    <property type="match status" value="1"/>
</dbReference>
<dbReference type="GO" id="GO:0016787">
    <property type="term" value="F:hydrolase activity"/>
    <property type="evidence" value="ECO:0007669"/>
    <property type="project" value="UniProtKB-KW"/>
</dbReference>